<gene>
    <name evidence="2" type="ORF">GCM10007390_23720</name>
</gene>
<dbReference type="Pfam" id="PF12732">
    <property type="entry name" value="YtxH"/>
    <property type="match status" value="1"/>
</dbReference>
<organism evidence="2 3">
    <name type="scientific">Persicitalea jodogahamensis</name>
    <dbReference type="NCBI Taxonomy" id="402147"/>
    <lineage>
        <taxon>Bacteria</taxon>
        <taxon>Pseudomonadati</taxon>
        <taxon>Bacteroidota</taxon>
        <taxon>Cytophagia</taxon>
        <taxon>Cytophagales</taxon>
        <taxon>Spirosomataceae</taxon>
        <taxon>Persicitalea</taxon>
    </lineage>
</organism>
<dbReference type="InterPro" id="IPR024623">
    <property type="entry name" value="YtxH"/>
</dbReference>
<keyword evidence="1" id="KW-0175">Coiled coil</keyword>
<dbReference type="RefSeq" id="WP_189564654.1">
    <property type="nucleotide sequence ID" value="NZ_BMXF01000002.1"/>
</dbReference>
<keyword evidence="3" id="KW-1185">Reference proteome</keyword>
<evidence type="ECO:0000256" key="1">
    <source>
        <dbReference type="SAM" id="Coils"/>
    </source>
</evidence>
<name>A0A8J3G9U2_9BACT</name>
<dbReference type="AlphaFoldDB" id="A0A8J3G9U2"/>
<sequence>MKNFLRGLLAGLAVGYLTAPRSGKKTREQLSDKLNSYKGDLENARDKMVGLVDEVKSQTGLGTPGGVVGKVESKIDHYKNKAVQAKEEVKDNYNHKVENLADEAKSGIDTAEEKLKV</sequence>
<comment type="caution">
    <text evidence="2">The sequence shown here is derived from an EMBL/GenBank/DDBJ whole genome shotgun (WGS) entry which is preliminary data.</text>
</comment>
<reference evidence="2 3" key="1">
    <citation type="journal article" date="2014" name="Int. J. Syst. Evol. Microbiol.">
        <title>Complete genome sequence of Corynebacterium casei LMG S-19264T (=DSM 44701T), isolated from a smear-ripened cheese.</title>
        <authorList>
            <consortium name="US DOE Joint Genome Institute (JGI-PGF)"/>
            <person name="Walter F."/>
            <person name="Albersmeier A."/>
            <person name="Kalinowski J."/>
            <person name="Ruckert C."/>
        </authorList>
    </citation>
    <scope>NUCLEOTIDE SEQUENCE [LARGE SCALE GENOMIC DNA]</scope>
    <source>
        <strain evidence="2 3">KCTC 12866</strain>
    </source>
</reference>
<feature type="coiled-coil region" evidence="1">
    <location>
        <begin position="27"/>
        <end position="114"/>
    </location>
</feature>
<protein>
    <recommendedName>
        <fullName evidence="4">YtxH domain-containing protein</fullName>
    </recommendedName>
</protein>
<dbReference type="Proteomes" id="UP000598271">
    <property type="component" value="Unassembled WGS sequence"/>
</dbReference>
<evidence type="ECO:0000313" key="2">
    <source>
        <dbReference type="EMBL" id="GHB69410.1"/>
    </source>
</evidence>
<accession>A0A8J3G9U2</accession>
<proteinExistence type="predicted"/>
<evidence type="ECO:0008006" key="4">
    <source>
        <dbReference type="Google" id="ProtNLM"/>
    </source>
</evidence>
<evidence type="ECO:0000313" key="3">
    <source>
        <dbReference type="Proteomes" id="UP000598271"/>
    </source>
</evidence>
<dbReference type="EMBL" id="BMXF01000002">
    <property type="protein sequence ID" value="GHB69410.1"/>
    <property type="molecule type" value="Genomic_DNA"/>
</dbReference>